<dbReference type="Proteomes" id="UP000639403">
    <property type="component" value="Unassembled WGS sequence"/>
</dbReference>
<accession>A0A8H7P619</accession>
<feature type="transmembrane region" description="Helical" evidence="1">
    <location>
        <begin position="6"/>
        <end position="27"/>
    </location>
</feature>
<feature type="transmembrane region" description="Helical" evidence="1">
    <location>
        <begin position="393"/>
        <end position="411"/>
    </location>
</feature>
<comment type="caution">
    <text evidence="2">The sequence shown here is derived from an EMBL/GenBank/DDBJ whole genome shotgun (WGS) entry which is preliminary data.</text>
</comment>
<evidence type="ECO:0000256" key="1">
    <source>
        <dbReference type="SAM" id="Phobius"/>
    </source>
</evidence>
<feature type="transmembrane region" description="Helical" evidence="1">
    <location>
        <begin position="247"/>
        <end position="271"/>
    </location>
</feature>
<reference evidence="2" key="1">
    <citation type="submission" date="2020-11" db="EMBL/GenBank/DDBJ databases">
        <authorList>
            <person name="Koelle M."/>
            <person name="Horta M.A.C."/>
            <person name="Nowrousian M."/>
            <person name="Ohm R.A."/>
            <person name="Benz P."/>
            <person name="Pilgard A."/>
        </authorList>
    </citation>
    <scope>NUCLEOTIDE SEQUENCE</scope>
    <source>
        <strain evidence="2">FPRL280</strain>
    </source>
</reference>
<sequence>MPDHPLSAIFILSFCKQFFPTVQLLLYKFKKELDEKMRGGQLLVQQAISVHTMPSVPLSVEVEGPDQHRSLSEGSFPWAVLVSLFLPFRTLGRDLLLIAQELRHHDNVSSALSHGTLLVLARTKDWRPNGEIGDEVFVKLPANYDKLKDTAKHPYAIINLDGDKSCAALGEDERKVHGEAIVPPGYTLAVPMPEFKPFILATLFSVEKIRIHRPPEYLKIIVSAGQMISASFTLASTFGDQRDRYGYAAYGLSVFPYALMSLANAICCALIGEYSSGHVLRTHILQEAERRTDAFFDGAIGRPDPFPGIIPAEGFEKKHLSMKQDGERKLLIMRSLTGMEEQTFILDEPNTQNSSDTSFRVDLTIAPLLDGIGPTPDPALSRDTFLPASQQEYAAILVCLLLTMGLPYAVIYGLTRFHDGRSTITERVMMMLWLAANQLSGLGIVFYSAFLRIPQDSLKDATSLWDTWRRPMGAAFRWGTWHRLMDAARRNGSAVWKASWRWLKDAPSLKNHFKFRREGNSAKPSDAKPSDWLPRAYVAFLVLPAAGGLIMVGIMFVEDYNVSACQSTF</sequence>
<gene>
    <name evidence="2" type="ORF">IEO21_03260</name>
</gene>
<evidence type="ECO:0000313" key="2">
    <source>
        <dbReference type="EMBL" id="KAF9817711.1"/>
    </source>
</evidence>
<keyword evidence="1" id="KW-0812">Transmembrane</keyword>
<keyword evidence="1" id="KW-0472">Membrane</keyword>
<feature type="transmembrane region" description="Helical" evidence="1">
    <location>
        <begin position="431"/>
        <end position="450"/>
    </location>
</feature>
<name>A0A8H7P619_9APHY</name>
<evidence type="ECO:0000313" key="3">
    <source>
        <dbReference type="Proteomes" id="UP000639403"/>
    </source>
</evidence>
<keyword evidence="1" id="KW-1133">Transmembrane helix</keyword>
<feature type="transmembrane region" description="Helical" evidence="1">
    <location>
        <begin position="217"/>
        <end position="235"/>
    </location>
</feature>
<protein>
    <submittedName>
        <fullName evidence="2">Uncharacterized protein</fullName>
    </submittedName>
</protein>
<organism evidence="2 3">
    <name type="scientific">Rhodonia placenta</name>
    <dbReference type="NCBI Taxonomy" id="104341"/>
    <lineage>
        <taxon>Eukaryota</taxon>
        <taxon>Fungi</taxon>
        <taxon>Dikarya</taxon>
        <taxon>Basidiomycota</taxon>
        <taxon>Agaricomycotina</taxon>
        <taxon>Agaricomycetes</taxon>
        <taxon>Polyporales</taxon>
        <taxon>Adustoporiaceae</taxon>
        <taxon>Rhodonia</taxon>
    </lineage>
</organism>
<feature type="transmembrane region" description="Helical" evidence="1">
    <location>
        <begin position="536"/>
        <end position="557"/>
    </location>
</feature>
<dbReference type="EMBL" id="JADOXO010000039">
    <property type="protein sequence ID" value="KAF9817711.1"/>
    <property type="molecule type" value="Genomic_DNA"/>
</dbReference>
<dbReference type="AlphaFoldDB" id="A0A8H7P619"/>
<proteinExistence type="predicted"/>
<reference evidence="2" key="2">
    <citation type="journal article" name="Front. Microbiol.">
        <title>Degradative Capacity of Two Strains of Rhodonia placenta: From Phenotype to Genotype.</title>
        <authorList>
            <person name="Kolle M."/>
            <person name="Horta M.A.C."/>
            <person name="Nowrousian M."/>
            <person name="Ohm R.A."/>
            <person name="Benz J.P."/>
            <person name="Pilgard A."/>
        </authorList>
    </citation>
    <scope>NUCLEOTIDE SEQUENCE</scope>
    <source>
        <strain evidence="2">FPRL280</strain>
    </source>
</reference>